<evidence type="ECO:0000313" key="2">
    <source>
        <dbReference type="EMBL" id="GBH34539.1"/>
    </source>
</evidence>
<evidence type="ECO:0000313" key="3">
    <source>
        <dbReference type="Proteomes" id="UP000245829"/>
    </source>
</evidence>
<organism evidence="2 3">
    <name type="scientific">Nitrosopumilus zosterae</name>
    <dbReference type="NCBI Taxonomy" id="718286"/>
    <lineage>
        <taxon>Archaea</taxon>
        <taxon>Nitrososphaerota</taxon>
        <taxon>Nitrososphaeria</taxon>
        <taxon>Nitrosopumilales</taxon>
        <taxon>Nitrosopumilaceae</taxon>
        <taxon>Nitrosopumilus</taxon>
    </lineage>
</organism>
<name>A0A2S2KSB9_9ARCH</name>
<protein>
    <submittedName>
        <fullName evidence="2">Uncharacterized protein</fullName>
    </submittedName>
</protein>
<keyword evidence="1" id="KW-0812">Transmembrane</keyword>
<proteinExistence type="predicted"/>
<reference evidence="2 3" key="1">
    <citation type="submission" date="2018-05" db="EMBL/GenBank/DDBJ databases">
        <title>genome sequencing of Nitrosopumilus sp. NM25.</title>
        <authorList>
            <person name="Mori K."/>
            <person name="Nakagawa T."/>
        </authorList>
    </citation>
    <scope>NUCLEOTIDE SEQUENCE [LARGE SCALE GENOMIC DNA]</scope>
    <source>
        <strain evidence="2 3">NM25</strain>
    </source>
</reference>
<dbReference type="AlphaFoldDB" id="A0A2S2KSB9"/>
<dbReference type="EMBL" id="BGKI01000007">
    <property type="protein sequence ID" value="GBH34539.1"/>
    <property type="molecule type" value="Genomic_DNA"/>
</dbReference>
<keyword evidence="3" id="KW-1185">Reference proteome</keyword>
<accession>A0A2S2KSB9</accession>
<keyword evidence="1" id="KW-0472">Membrane</keyword>
<sequence length="176" mass="19633">MKNAFSHPFLKNRRAVSQVMGSVVILGIVSSVGSVILFNGMNSISAFTYDLSFHEASKNQIHREDIIFEHVRFEPNTDNLIIDLANIGTVESTIVSITILNIDNQEIISNWVDLDQTIQLKDNRQLVLDLLDDAQIILVQGSGTWNDPAYVNSEYRISLTTAKGNFFTTVASPFNT</sequence>
<feature type="transmembrane region" description="Helical" evidence="1">
    <location>
        <begin position="15"/>
        <end position="38"/>
    </location>
</feature>
<keyword evidence="1" id="KW-1133">Transmembrane helix</keyword>
<gene>
    <name evidence="2" type="ORF">NZNM25_13300</name>
</gene>
<evidence type="ECO:0000256" key="1">
    <source>
        <dbReference type="SAM" id="Phobius"/>
    </source>
</evidence>
<comment type="caution">
    <text evidence="2">The sequence shown here is derived from an EMBL/GenBank/DDBJ whole genome shotgun (WGS) entry which is preliminary data.</text>
</comment>
<dbReference type="Proteomes" id="UP000245829">
    <property type="component" value="Unassembled WGS sequence"/>
</dbReference>